<dbReference type="STRING" id="1479485.DA73_0231085"/>
<evidence type="ECO:0000313" key="3">
    <source>
        <dbReference type="EMBL" id="KIE08932.1"/>
    </source>
</evidence>
<dbReference type="OrthoDB" id="9794382at2"/>
<dbReference type="PROSITE" id="PS50851">
    <property type="entry name" value="CHEW"/>
    <property type="match status" value="2"/>
</dbReference>
<evidence type="ECO:0000313" key="2">
    <source>
        <dbReference type="EMBL" id="KAF3885381.1"/>
    </source>
</evidence>
<dbReference type="GO" id="GO:0005829">
    <property type="term" value="C:cytosol"/>
    <property type="evidence" value="ECO:0007669"/>
    <property type="project" value="TreeGrafter"/>
</dbReference>
<dbReference type="AlphaFoldDB" id="A0A0C1N2Y6"/>
<dbReference type="PANTHER" id="PTHR22617">
    <property type="entry name" value="CHEMOTAXIS SENSOR HISTIDINE KINASE-RELATED"/>
    <property type="match status" value="1"/>
</dbReference>
<comment type="caution">
    <text evidence="3">The sequence shown here is derived from an EMBL/GenBank/DDBJ whole genome shotgun (WGS) entry which is preliminary data.</text>
</comment>
<dbReference type="GO" id="GO:0007165">
    <property type="term" value="P:signal transduction"/>
    <property type="evidence" value="ECO:0007669"/>
    <property type="project" value="InterPro"/>
</dbReference>
<dbReference type="RefSeq" id="WP_038072260.1">
    <property type="nucleotide sequence ID" value="NZ_JHEG04000001.1"/>
</dbReference>
<proteinExistence type="predicted"/>
<evidence type="ECO:0000313" key="4">
    <source>
        <dbReference type="Proteomes" id="UP000029738"/>
    </source>
</evidence>
<protein>
    <submittedName>
        <fullName evidence="2 3">Chemotaxis protein</fullName>
    </submittedName>
</protein>
<dbReference type="PANTHER" id="PTHR22617:SF23">
    <property type="entry name" value="CHEMOTAXIS PROTEIN CHEW"/>
    <property type="match status" value="1"/>
</dbReference>
<name>A0A0C1N2Y6_9CYAN</name>
<dbReference type="SMART" id="SM00260">
    <property type="entry name" value="CheW"/>
    <property type="match status" value="2"/>
</dbReference>
<dbReference type="InterPro" id="IPR002545">
    <property type="entry name" value="CheW-lke_dom"/>
</dbReference>
<evidence type="ECO:0000259" key="1">
    <source>
        <dbReference type="PROSITE" id="PS50851"/>
    </source>
</evidence>
<organism evidence="3">
    <name type="scientific">Tolypothrix bouteillei VB521301</name>
    <dbReference type="NCBI Taxonomy" id="1479485"/>
    <lineage>
        <taxon>Bacteria</taxon>
        <taxon>Bacillati</taxon>
        <taxon>Cyanobacteriota</taxon>
        <taxon>Cyanophyceae</taxon>
        <taxon>Nostocales</taxon>
        <taxon>Tolypothrichaceae</taxon>
        <taxon>Tolypothrix</taxon>
    </lineage>
</organism>
<dbReference type="EMBL" id="JHEG02000058">
    <property type="protein sequence ID" value="KIE08932.1"/>
    <property type="molecule type" value="Genomic_DNA"/>
</dbReference>
<dbReference type="InterPro" id="IPR036061">
    <property type="entry name" value="CheW-like_dom_sf"/>
</dbReference>
<dbReference type="GO" id="GO:0006935">
    <property type="term" value="P:chemotaxis"/>
    <property type="evidence" value="ECO:0007669"/>
    <property type="project" value="InterPro"/>
</dbReference>
<sequence>MYQSSKYLTVLLHDSLYGIEAEFVQEIFPLPELIPVTDTNSDLIGVFYLKQQLIPVLHLDLLLGYSLKNCHINDFLIIIQWESLQIGIIVHEILEMIEVDNNLIETPILQGDISDRTISVITGFIQVNSQAVWLLNSQQLIRHPDDLLTLIWDLESELDTRKKAVEEEKFIDNYQLLEESSVPNFYDLYCPYITLEERKIFQQRALELQGITVRLETEIEKISLAVISFGDEYFGLNLELVREFTNIQNLKPIPCCPKHILGNMNLRGQIITLVDIRHVLNLPTTPITLGSKAVVFQVHDILAGFPVDRVLEVVALKQDEILPLSVTSFDDTLQYLQGFVPFEDQILRILDLPKILTEGGLIVNEQI</sequence>
<dbReference type="Pfam" id="PF01584">
    <property type="entry name" value="CheW"/>
    <property type="match status" value="2"/>
</dbReference>
<feature type="domain" description="CheW-like" evidence="1">
    <location>
        <begin position="221"/>
        <end position="361"/>
    </location>
</feature>
<reference evidence="2" key="2">
    <citation type="submission" date="2019-11" db="EMBL/GenBank/DDBJ databases">
        <title>Improved Assembly of Tolypothrix boutellei genome.</title>
        <authorList>
            <person name="Sarangi A.N."/>
            <person name="Mukherjee M."/>
            <person name="Ghosh S."/>
            <person name="Singh D."/>
            <person name="Das A."/>
            <person name="Kant S."/>
            <person name="Prusty A."/>
            <person name="Tripathy S."/>
        </authorList>
    </citation>
    <scope>NUCLEOTIDE SEQUENCE</scope>
    <source>
        <strain evidence="2">VB521301</strain>
    </source>
</reference>
<gene>
    <name evidence="3" type="ORF">DA73_0231085</name>
    <name evidence="2" type="ORF">DA73_0400007850</name>
</gene>
<dbReference type="SUPFAM" id="SSF50341">
    <property type="entry name" value="CheW-like"/>
    <property type="match status" value="2"/>
</dbReference>
<accession>A0A0C1N2Y6</accession>
<dbReference type="EMBL" id="JHEG04000001">
    <property type="protein sequence ID" value="KAF3885381.1"/>
    <property type="molecule type" value="Genomic_DNA"/>
</dbReference>
<feature type="domain" description="CheW-like" evidence="1">
    <location>
        <begin position="4"/>
        <end position="146"/>
    </location>
</feature>
<dbReference type="Proteomes" id="UP000029738">
    <property type="component" value="Unassembled WGS sequence"/>
</dbReference>
<dbReference type="Gene3D" id="2.40.50.180">
    <property type="entry name" value="CheA-289, Domain 4"/>
    <property type="match status" value="2"/>
</dbReference>
<reference evidence="3" key="1">
    <citation type="journal article" date="2015" name="Genome Announc.">
        <title>Draft Genome Sequence of Tolypothrix boutellei Strain VB521301.</title>
        <authorList>
            <person name="Chandrababunaidu M.M."/>
            <person name="Singh D."/>
            <person name="Sen D."/>
            <person name="Bhan S."/>
            <person name="Das S."/>
            <person name="Gupta A."/>
            <person name="Adhikary S.P."/>
            <person name="Tripathy S."/>
        </authorList>
    </citation>
    <scope>NUCLEOTIDE SEQUENCE</scope>
    <source>
        <strain evidence="3">VB521301</strain>
    </source>
</reference>
<dbReference type="Gene3D" id="2.30.30.40">
    <property type="entry name" value="SH3 Domains"/>
    <property type="match status" value="2"/>
</dbReference>
<keyword evidence="4" id="KW-1185">Reference proteome</keyword>
<dbReference type="InterPro" id="IPR039315">
    <property type="entry name" value="CheW"/>
</dbReference>